<dbReference type="CDD" id="cd00088">
    <property type="entry name" value="HPT"/>
    <property type="match status" value="1"/>
</dbReference>
<dbReference type="CDD" id="cd00082">
    <property type="entry name" value="HisKA"/>
    <property type="match status" value="1"/>
</dbReference>
<dbReference type="InterPro" id="IPR005467">
    <property type="entry name" value="His_kinase_dom"/>
</dbReference>
<dbReference type="Gene3D" id="1.20.120.160">
    <property type="entry name" value="HPT domain"/>
    <property type="match status" value="1"/>
</dbReference>
<evidence type="ECO:0000256" key="9">
    <source>
        <dbReference type="ARBA" id="ARBA00022989"/>
    </source>
</evidence>
<feature type="modified residue" description="4-aspartylphosphate" evidence="13">
    <location>
        <position position="668"/>
    </location>
</feature>
<evidence type="ECO:0000256" key="3">
    <source>
        <dbReference type="ARBA" id="ARBA00012438"/>
    </source>
</evidence>
<evidence type="ECO:0000313" key="19">
    <source>
        <dbReference type="EMBL" id="MFC3050728.1"/>
    </source>
</evidence>
<keyword evidence="11 14" id="KW-0472">Membrane</keyword>
<evidence type="ECO:0000256" key="12">
    <source>
        <dbReference type="PROSITE-ProRule" id="PRU00110"/>
    </source>
</evidence>
<evidence type="ECO:0000259" key="17">
    <source>
        <dbReference type="PROSITE" id="PS50839"/>
    </source>
</evidence>
<dbReference type="PROSITE" id="PS50110">
    <property type="entry name" value="RESPONSE_REGULATORY"/>
    <property type="match status" value="1"/>
</dbReference>
<reference evidence="20" key="1">
    <citation type="journal article" date="2019" name="Int. J. Syst. Evol. Microbiol.">
        <title>The Global Catalogue of Microorganisms (GCM) 10K type strain sequencing project: providing services to taxonomists for standard genome sequencing and annotation.</title>
        <authorList>
            <consortium name="The Broad Institute Genomics Platform"/>
            <consortium name="The Broad Institute Genome Sequencing Center for Infectious Disease"/>
            <person name="Wu L."/>
            <person name="Ma J."/>
        </authorList>
    </citation>
    <scope>NUCLEOTIDE SEQUENCE [LARGE SCALE GENOMIC DNA]</scope>
    <source>
        <strain evidence="20">KCTC 62164</strain>
    </source>
</reference>
<dbReference type="CDD" id="cd17546">
    <property type="entry name" value="REC_hyHK_CKI1_RcsC-like"/>
    <property type="match status" value="1"/>
</dbReference>
<evidence type="ECO:0000256" key="1">
    <source>
        <dbReference type="ARBA" id="ARBA00000085"/>
    </source>
</evidence>
<dbReference type="PROSITE" id="PS50894">
    <property type="entry name" value="HPT"/>
    <property type="match status" value="1"/>
</dbReference>
<keyword evidence="6 14" id="KW-0812">Transmembrane</keyword>
<dbReference type="InterPro" id="IPR001789">
    <property type="entry name" value="Sig_transdc_resp-reg_receiver"/>
</dbReference>
<dbReference type="Pfam" id="PF02518">
    <property type="entry name" value="HATPase_c"/>
    <property type="match status" value="1"/>
</dbReference>
<feature type="transmembrane region" description="Helical" evidence="14">
    <location>
        <begin position="21"/>
        <end position="39"/>
    </location>
</feature>
<dbReference type="EMBL" id="JBHRSL010000002">
    <property type="protein sequence ID" value="MFC3050728.1"/>
    <property type="molecule type" value="Genomic_DNA"/>
</dbReference>
<dbReference type="SMART" id="SM00388">
    <property type="entry name" value="HisKA"/>
    <property type="match status" value="1"/>
</dbReference>
<feature type="domain" description="Response regulatory" evidence="16">
    <location>
        <begin position="619"/>
        <end position="737"/>
    </location>
</feature>
<dbReference type="Proteomes" id="UP001595444">
    <property type="component" value="Unassembled WGS sequence"/>
</dbReference>
<evidence type="ECO:0000256" key="11">
    <source>
        <dbReference type="ARBA" id="ARBA00023136"/>
    </source>
</evidence>
<dbReference type="InterPro" id="IPR008207">
    <property type="entry name" value="Sig_transdc_His_kin_Hpt_dom"/>
</dbReference>
<dbReference type="CDD" id="cd16922">
    <property type="entry name" value="HATPase_EvgS-ArcB-TorS-like"/>
    <property type="match status" value="1"/>
</dbReference>
<gene>
    <name evidence="19" type="ORF">ACFOKA_02305</name>
</gene>
<dbReference type="SMART" id="SM00387">
    <property type="entry name" value="HATPase_c"/>
    <property type="match status" value="1"/>
</dbReference>
<dbReference type="InterPro" id="IPR011006">
    <property type="entry name" value="CheY-like_superfamily"/>
</dbReference>
<dbReference type="PROSITE" id="PS50839">
    <property type="entry name" value="CHASE"/>
    <property type="match status" value="1"/>
</dbReference>
<keyword evidence="9 14" id="KW-1133">Transmembrane helix</keyword>
<dbReference type="Gene3D" id="3.40.50.2300">
    <property type="match status" value="1"/>
</dbReference>
<name>A0ABV7D147_9PROT</name>
<dbReference type="Gene3D" id="1.10.287.130">
    <property type="match status" value="1"/>
</dbReference>
<protein>
    <recommendedName>
        <fullName evidence="3">histidine kinase</fullName>
        <ecNumber evidence="3">2.7.13.3</ecNumber>
    </recommendedName>
</protein>
<dbReference type="RefSeq" id="WP_194212732.1">
    <property type="nucleotide sequence ID" value="NZ_CP061205.1"/>
</dbReference>
<dbReference type="InterPro" id="IPR006189">
    <property type="entry name" value="CHASE_dom"/>
</dbReference>
<evidence type="ECO:0000259" key="15">
    <source>
        <dbReference type="PROSITE" id="PS50109"/>
    </source>
</evidence>
<keyword evidence="5 13" id="KW-0597">Phosphoprotein</keyword>
<dbReference type="InterPro" id="IPR036890">
    <property type="entry name" value="HATPase_C_sf"/>
</dbReference>
<dbReference type="PANTHER" id="PTHR45339">
    <property type="entry name" value="HYBRID SIGNAL TRANSDUCTION HISTIDINE KINASE J"/>
    <property type="match status" value="1"/>
</dbReference>
<keyword evidence="7" id="KW-0547">Nucleotide-binding</keyword>
<dbReference type="SUPFAM" id="SSF47226">
    <property type="entry name" value="Histidine-containing phosphotransfer domain, HPT domain"/>
    <property type="match status" value="1"/>
</dbReference>
<dbReference type="PANTHER" id="PTHR45339:SF1">
    <property type="entry name" value="HYBRID SIGNAL TRANSDUCTION HISTIDINE KINASE J"/>
    <property type="match status" value="1"/>
</dbReference>
<dbReference type="EC" id="2.7.13.3" evidence="3"/>
<sequence>MVYSGYLKKKWDHFKLNKRREWYVLSAAIFLTLSAWIVSTRLVEENQQRRFAARADEISDAISIRMNLYEQVLWGGVGLFNASNVASREEWRTYVDTLKLSQHWPGIQGLGYSVFISPANKTAHISEIRAEGFLDYTIKPEGERAAYSAIVFLEPFDWRNQRAFGYDMWSNEVRREAMIKSRDTGRAAISGLITLVQETSEDVQKGFLMYTPVYEKETYLETVEDRQASFLGWVYAPFRMGDLMAGILGAGQNAVEYDIYDGTEVNPDKLLYKSFVDDFSVQGPFILKSMELAGKIWTIRFMSGNDSVETIETRIPTIIAIAGLLVDILIYYLMATMASTNRRAEAIAVEKTLKLNEAKLKAEEASQAKSRFLSSMSHELRSPLNSILGYSQLALTEKTTAPIPQTTVQHIKTISRSGKHLLALIGDILDLSKVEAGQLVVESTIFNLNQLVQEIVSMMTVPASEQKTVLDLKIPQNMPEWFIGDSVKIKQIILNLMANAVKFTEEGVVTLQVDIIRDDSDNTQFKFSVVDTGIGIKPDRQFNLFDAFTQADMSTTRRYGGTGLGLAISKSLVEAMDGKIGFSSEEGSGSTFWFELQLDKTEEVPENNVIDIENIKSLSILLVEDIKVNQIVAKKLLENQGHLVECVSNGVEAIQAVKNQDFDIVLMDIHMPEMDGIDATKAIREMVDEKKKNVPIIALTADINTENLTVYREVGMDGHCAKPLKMESLIRIIVDLVPDVVAESATIVENEETDVQKVLLKPMPMEKKPINYQVDMDQFKICLELAPEFLAAFEAESRLACQKAHEFLANNDIEAVESEVHSLKGMSLNLGLISLANACSEICTLCRSGGVDLGVLRDKLKDLDVMVVAQNELARSLA</sequence>
<dbReference type="Pfam" id="PF03924">
    <property type="entry name" value="CHASE"/>
    <property type="match status" value="1"/>
</dbReference>
<feature type="domain" description="Histidine kinase" evidence="15">
    <location>
        <begin position="375"/>
        <end position="600"/>
    </location>
</feature>
<feature type="domain" description="HPt" evidence="18">
    <location>
        <begin position="782"/>
        <end position="877"/>
    </location>
</feature>
<dbReference type="Gene3D" id="3.30.450.350">
    <property type="entry name" value="CHASE domain"/>
    <property type="match status" value="1"/>
</dbReference>
<keyword evidence="8" id="KW-0067">ATP-binding</keyword>
<keyword evidence="10" id="KW-0902">Two-component regulatory system</keyword>
<evidence type="ECO:0000256" key="6">
    <source>
        <dbReference type="ARBA" id="ARBA00022692"/>
    </source>
</evidence>
<dbReference type="InterPro" id="IPR036097">
    <property type="entry name" value="HisK_dim/P_sf"/>
</dbReference>
<keyword evidence="4" id="KW-1003">Cell membrane</keyword>
<comment type="caution">
    <text evidence="19">The sequence shown here is derived from an EMBL/GenBank/DDBJ whole genome shotgun (WGS) entry which is preliminary data.</text>
</comment>
<evidence type="ECO:0000313" key="20">
    <source>
        <dbReference type="Proteomes" id="UP001595444"/>
    </source>
</evidence>
<comment type="subcellular location">
    <subcellularLocation>
        <location evidence="2">Cell membrane</location>
        <topology evidence="2">Multi-pass membrane protein</topology>
    </subcellularLocation>
</comment>
<accession>A0ABV7D147</accession>
<evidence type="ECO:0000256" key="8">
    <source>
        <dbReference type="ARBA" id="ARBA00022840"/>
    </source>
</evidence>
<dbReference type="PROSITE" id="PS50109">
    <property type="entry name" value="HIS_KIN"/>
    <property type="match status" value="1"/>
</dbReference>
<dbReference type="SMART" id="SM00448">
    <property type="entry name" value="REC"/>
    <property type="match status" value="1"/>
</dbReference>
<dbReference type="InterPro" id="IPR042240">
    <property type="entry name" value="CHASE_sf"/>
</dbReference>
<dbReference type="SUPFAM" id="SSF55874">
    <property type="entry name" value="ATPase domain of HSP90 chaperone/DNA topoisomerase II/histidine kinase"/>
    <property type="match status" value="1"/>
</dbReference>
<dbReference type="SUPFAM" id="SSF52172">
    <property type="entry name" value="CheY-like"/>
    <property type="match status" value="1"/>
</dbReference>
<dbReference type="Gene3D" id="3.30.565.10">
    <property type="entry name" value="Histidine kinase-like ATPase, C-terminal domain"/>
    <property type="match status" value="1"/>
</dbReference>
<organism evidence="19 20">
    <name type="scientific">Kordiimonas pumila</name>
    <dbReference type="NCBI Taxonomy" id="2161677"/>
    <lineage>
        <taxon>Bacteria</taxon>
        <taxon>Pseudomonadati</taxon>
        <taxon>Pseudomonadota</taxon>
        <taxon>Alphaproteobacteria</taxon>
        <taxon>Kordiimonadales</taxon>
        <taxon>Kordiimonadaceae</taxon>
        <taxon>Kordiimonas</taxon>
    </lineage>
</organism>
<dbReference type="PRINTS" id="PR00344">
    <property type="entry name" value="BCTRLSENSOR"/>
</dbReference>
<dbReference type="Pfam" id="PF00072">
    <property type="entry name" value="Response_reg"/>
    <property type="match status" value="1"/>
</dbReference>
<dbReference type="Pfam" id="PF01627">
    <property type="entry name" value="Hpt"/>
    <property type="match status" value="1"/>
</dbReference>
<dbReference type="SUPFAM" id="SSF47384">
    <property type="entry name" value="Homodimeric domain of signal transducing histidine kinase"/>
    <property type="match status" value="1"/>
</dbReference>
<evidence type="ECO:0000256" key="14">
    <source>
        <dbReference type="SAM" id="Phobius"/>
    </source>
</evidence>
<evidence type="ECO:0000256" key="5">
    <source>
        <dbReference type="ARBA" id="ARBA00022553"/>
    </source>
</evidence>
<comment type="catalytic activity">
    <reaction evidence="1">
        <text>ATP + protein L-histidine = ADP + protein N-phospho-L-histidine.</text>
        <dbReference type="EC" id="2.7.13.3"/>
    </reaction>
</comment>
<evidence type="ECO:0000259" key="18">
    <source>
        <dbReference type="PROSITE" id="PS50894"/>
    </source>
</evidence>
<feature type="modified residue" description="Phosphohistidine" evidence="12">
    <location>
        <position position="821"/>
    </location>
</feature>
<dbReference type="InterPro" id="IPR004358">
    <property type="entry name" value="Sig_transdc_His_kin-like_C"/>
</dbReference>
<dbReference type="Pfam" id="PF00512">
    <property type="entry name" value="HisKA"/>
    <property type="match status" value="1"/>
</dbReference>
<proteinExistence type="predicted"/>
<evidence type="ECO:0000259" key="16">
    <source>
        <dbReference type="PROSITE" id="PS50110"/>
    </source>
</evidence>
<dbReference type="InterPro" id="IPR003661">
    <property type="entry name" value="HisK_dim/P_dom"/>
</dbReference>
<evidence type="ECO:0000256" key="4">
    <source>
        <dbReference type="ARBA" id="ARBA00022475"/>
    </source>
</evidence>
<keyword evidence="20" id="KW-1185">Reference proteome</keyword>
<evidence type="ECO:0000256" key="13">
    <source>
        <dbReference type="PROSITE-ProRule" id="PRU00169"/>
    </source>
</evidence>
<dbReference type="InterPro" id="IPR036641">
    <property type="entry name" value="HPT_dom_sf"/>
</dbReference>
<dbReference type="SMART" id="SM01079">
    <property type="entry name" value="CHASE"/>
    <property type="match status" value="1"/>
</dbReference>
<evidence type="ECO:0000256" key="10">
    <source>
        <dbReference type="ARBA" id="ARBA00023012"/>
    </source>
</evidence>
<dbReference type="InterPro" id="IPR003594">
    <property type="entry name" value="HATPase_dom"/>
</dbReference>
<evidence type="ECO:0000256" key="2">
    <source>
        <dbReference type="ARBA" id="ARBA00004651"/>
    </source>
</evidence>
<evidence type="ECO:0000256" key="7">
    <source>
        <dbReference type="ARBA" id="ARBA00022741"/>
    </source>
</evidence>
<feature type="domain" description="CHASE" evidence="17">
    <location>
        <begin position="147"/>
        <end position="300"/>
    </location>
</feature>